<keyword evidence="5" id="KW-1185">Reference proteome</keyword>
<organism evidence="4 5">
    <name type="scientific">Pullulanibacillus camelliae</name>
    <dbReference type="NCBI Taxonomy" id="1707096"/>
    <lineage>
        <taxon>Bacteria</taxon>
        <taxon>Bacillati</taxon>
        <taxon>Bacillota</taxon>
        <taxon>Bacilli</taxon>
        <taxon>Bacillales</taxon>
        <taxon>Sporolactobacillaceae</taxon>
        <taxon>Pullulanibacillus</taxon>
    </lineage>
</organism>
<dbReference type="InterPro" id="IPR000644">
    <property type="entry name" value="CBS_dom"/>
</dbReference>
<protein>
    <submittedName>
        <fullName evidence="4">CBS domain-containing protein</fullName>
    </submittedName>
</protein>
<evidence type="ECO:0000313" key="5">
    <source>
        <dbReference type="Proteomes" id="UP000628775"/>
    </source>
</evidence>
<dbReference type="Proteomes" id="UP000628775">
    <property type="component" value="Unassembled WGS sequence"/>
</dbReference>
<evidence type="ECO:0000259" key="3">
    <source>
        <dbReference type="PROSITE" id="PS51371"/>
    </source>
</evidence>
<evidence type="ECO:0000256" key="1">
    <source>
        <dbReference type="ARBA" id="ARBA00023122"/>
    </source>
</evidence>
<dbReference type="Gene3D" id="3.10.580.10">
    <property type="entry name" value="CBS-domain"/>
    <property type="match status" value="1"/>
</dbReference>
<proteinExistence type="predicted"/>
<dbReference type="Pfam" id="PF00571">
    <property type="entry name" value="CBS"/>
    <property type="match status" value="2"/>
</dbReference>
<dbReference type="RefSeq" id="WP_188699057.1">
    <property type="nucleotide sequence ID" value="NZ_BMIR01000040.1"/>
</dbReference>
<dbReference type="EMBL" id="BMIR01000040">
    <property type="protein sequence ID" value="GGE56977.1"/>
    <property type="molecule type" value="Genomic_DNA"/>
</dbReference>
<name>A0A8J2YPF6_9BACL</name>
<reference evidence="4" key="1">
    <citation type="journal article" date="2014" name="Int. J. Syst. Evol. Microbiol.">
        <title>Complete genome sequence of Corynebacterium casei LMG S-19264T (=DSM 44701T), isolated from a smear-ripened cheese.</title>
        <authorList>
            <consortium name="US DOE Joint Genome Institute (JGI-PGF)"/>
            <person name="Walter F."/>
            <person name="Albersmeier A."/>
            <person name="Kalinowski J."/>
            <person name="Ruckert C."/>
        </authorList>
    </citation>
    <scope>NUCLEOTIDE SEQUENCE</scope>
    <source>
        <strain evidence="4">CGMCC 1.15371</strain>
    </source>
</reference>
<feature type="domain" description="CBS" evidence="3">
    <location>
        <begin position="7"/>
        <end position="64"/>
    </location>
</feature>
<dbReference type="SUPFAM" id="SSF54631">
    <property type="entry name" value="CBS-domain pair"/>
    <property type="match status" value="1"/>
</dbReference>
<accession>A0A8J2YPF6</accession>
<dbReference type="CDD" id="cd04586">
    <property type="entry name" value="CBS_pair_BON_assoc"/>
    <property type="match status" value="1"/>
</dbReference>
<feature type="domain" description="CBS" evidence="3">
    <location>
        <begin position="95"/>
        <end position="152"/>
    </location>
</feature>
<gene>
    <name evidence="4" type="ORF">GCM10011391_39830</name>
</gene>
<evidence type="ECO:0000313" key="4">
    <source>
        <dbReference type="EMBL" id="GGE56977.1"/>
    </source>
</evidence>
<dbReference type="AlphaFoldDB" id="A0A8J2YPF6"/>
<reference evidence="4" key="2">
    <citation type="submission" date="2020-09" db="EMBL/GenBank/DDBJ databases">
        <authorList>
            <person name="Sun Q."/>
            <person name="Zhou Y."/>
        </authorList>
    </citation>
    <scope>NUCLEOTIDE SEQUENCE</scope>
    <source>
        <strain evidence="4">CGMCC 1.15371</strain>
    </source>
</reference>
<evidence type="ECO:0000256" key="2">
    <source>
        <dbReference type="PROSITE-ProRule" id="PRU00703"/>
    </source>
</evidence>
<dbReference type="PROSITE" id="PS51371">
    <property type="entry name" value="CBS"/>
    <property type="match status" value="2"/>
</dbReference>
<dbReference type="InterPro" id="IPR046342">
    <property type="entry name" value="CBS_dom_sf"/>
</dbReference>
<dbReference type="PANTHER" id="PTHR43080:SF2">
    <property type="entry name" value="CBS DOMAIN-CONTAINING PROTEIN"/>
    <property type="match status" value="1"/>
</dbReference>
<sequence>MEVRDFMIYDVIKVKKSDTVRDLLKKLVKHKIGGVPVVDDSDVLVGMVSDGDVLRALSPKEETVIDFYTMVFLIEKQETKTAISKVLDKTVESIMTQRRIYDVHPEDAFEKVLNILSRHHFKKIPVTNGAGRVVGVISRGDIIRFINKQIAEN</sequence>
<keyword evidence="1 2" id="KW-0129">CBS domain</keyword>
<dbReference type="InterPro" id="IPR051257">
    <property type="entry name" value="Diverse_CBS-Domain"/>
</dbReference>
<dbReference type="PANTHER" id="PTHR43080">
    <property type="entry name" value="CBS DOMAIN-CONTAINING PROTEIN CBSX3, MITOCHONDRIAL"/>
    <property type="match status" value="1"/>
</dbReference>
<comment type="caution">
    <text evidence="4">The sequence shown here is derived from an EMBL/GenBank/DDBJ whole genome shotgun (WGS) entry which is preliminary data.</text>
</comment>
<dbReference type="SMART" id="SM00116">
    <property type="entry name" value="CBS"/>
    <property type="match status" value="2"/>
</dbReference>